<dbReference type="EC" id="2.1.1.297" evidence="5"/>
<dbReference type="Gene3D" id="3.40.50.150">
    <property type="entry name" value="Vaccinia Virus protein VP39"/>
    <property type="match status" value="1"/>
</dbReference>
<sequence>MNIKESLIYAASKLQAVGIKSANLESRILIQHATDKSIEYLLARSEEELTQQEQIIFEDLVNRRILLEPIAYIIGYKEFYSYQFIINDKVLIPRQDTEVLVDAILSDIKINTELAILELGTGSGCIALSLLLEMPNSNVTATDISNEAIAIASQNAIKHRVTDRLEIINSNWFENLEKQKFDIIVSNPPYISFDDTVYMSPETLKYEPHLALFAEDNGLASYYIIAKEAKGFLKQNGKLFLEIGFNQLAAVTEIFVSYGYTVKQVYKDLEGRDRGVLIT</sequence>
<dbReference type="InterPro" id="IPR040758">
    <property type="entry name" value="PrmC_N"/>
</dbReference>
<gene>
    <name evidence="5" type="primary">prmC</name>
    <name evidence="8" type="ORF">DMENIID0002_06790</name>
</gene>
<feature type="binding site" evidence="5">
    <location>
        <position position="187"/>
    </location>
    <ligand>
        <name>S-adenosyl-L-methionine</name>
        <dbReference type="ChEBI" id="CHEBI:59789"/>
    </ligand>
</feature>
<dbReference type="Pfam" id="PF05175">
    <property type="entry name" value="MTS"/>
    <property type="match status" value="1"/>
</dbReference>
<dbReference type="PANTHER" id="PTHR18895">
    <property type="entry name" value="HEMK METHYLTRANSFERASE"/>
    <property type="match status" value="1"/>
</dbReference>
<feature type="domain" description="Release factor glutamine methyltransferase N-terminal" evidence="7">
    <location>
        <begin position="7"/>
        <end position="75"/>
    </location>
</feature>
<feature type="binding site" evidence="5">
    <location>
        <position position="172"/>
    </location>
    <ligand>
        <name>S-adenosyl-L-methionine</name>
        <dbReference type="ChEBI" id="CHEBI:59789"/>
    </ligand>
</feature>
<evidence type="ECO:0000256" key="3">
    <source>
        <dbReference type="ARBA" id="ARBA00022691"/>
    </source>
</evidence>
<evidence type="ECO:0000259" key="6">
    <source>
        <dbReference type="Pfam" id="PF05175"/>
    </source>
</evidence>
<dbReference type="NCBIfam" id="TIGR00536">
    <property type="entry name" value="hemK_fam"/>
    <property type="match status" value="1"/>
</dbReference>
<feature type="binding site" evidence="5">
    <location>
        <position position="143"/>
    </location>
    <ligand>
        <name>S-adenosyl-L-methionine</name>
        <dbReference type="ChEBI" id="CHEBI:59789"/>
    </ligand>
</feature>
<reference evidence="8" key="1">
    <citation type="submission" date="2024-01" db="EMBL/GenBank/DDBJ databases">
        <title>Sequencing the genomes of a sandfly, Sergentomyia squamirostris, and its two endosymbionts.</title>
        <authorList>
            <person name="Itokawa K."/>
            <person name="Sanjoba C."/>
        </authorList>
    </citation>
    <scope>NUCLEOTIDE SEQUENCE</scope>
    <source>
        <strain evidence="8">RiSSQ</strain>
    </source>
</reference>
<dbReference type="AlphaFoldDB" id="A0AAT9G860"/>
<accession>A0AAT9G860</accession>
<dbReference type="InterPro" id="IPR050320">
    <property type="entry name" value="N5-glutamine_MTase"/>
</dbReference>
<dbReference type="GO" id="GO:0102559">
    <property type="term" value="F:peptide chain release factor N(5)-glutamine methyltransferase activity"/>
    <property type="evidence" value="ECO:0007669"/>
    <property type="project" value="UniProtKB-EC"/>
</dbReference>
<dbReference type="CDD" id="cd02440">
    <property type="entry name" value="AdoMet_MTases"/>
    <property type="match status" value="1"/>
</dbReference>
<dbReference type="SUPFAM" id="SSF53335">
    <property type="entry name" value="S-adenosyl-L-methionine-dependent methyltransferases"/>
    <property type="match status" value="1"/>
</dbReference>
<organism evidence="8">
    <name type="scientific">Candidatus Tisiphia endosymbiont of Sergentomyia squamirostris</name>
    <dbReference type="NCBI Taxonomy" id="3113639"/>
    <lineage>
        <taxon>Bacteria</taxon>
        <taxon>Pseudomonadati</taxon>
        <taxon>Pseudomonadota</taxon>
        <taxon>Alphaproteobacteria</taxon>
        <taxon>Rickettsiales</taxon>
        <taxon>Rickettsiaceae</taxon>
        <taxon>Rickettsieae</taxon>
        <taxon>Candidatus Tisiphia</taxon>
    </lineage>
</organism>
<feature type="binding site" evidence="5">
    <location>
        <begin position="120"/>
        <end position="124"/>
    </location>
    <ligand>
        <name>S-adenosyl-L-methionine</name>
        <dbReference type="ChEBI" id="CHEBI:59789"/>
    </ligand>
</feature>
<comment type="function">
    <text evidence="5">Methylates the class 1 translation termination release factors RF1/PrfA and RF2/PrfB on the glutamine residue of the universally conserved GGQ motif.</text>
</comment>
<dbReference type="NCBIfam" id="TIGR03534">
    <property type="entry name" value="RF_mod_PrmC"/>
    <property type="match status" value="1"/>
</dbReference>
<dbReference type="PROSITE" id="PS00092">
    <property type="entry name" value="N6_MTASE"/>
    <property type="match status" value="1"/>
</dbReference>
<feature type="binding site" evidence="5">
    <location>
        <begin position="187"/>
        <end position="190"/>
    </location>
    <ligand>
        <name>substrate</name>
    </ligand>
</feature>
<keyword evidence="3 5" id="KW-0949">S-adenosyl-L-methionine</keyword>
<dbReference type="InterPro" id="IPR002052">
    <property type="entry name" value="DNA_methylase_N6_adenine_CS"/>
</dbReference>
<comment type="similarity">
    <text evidence="5">Belongs to the protein N5-glutamine methyltransferase family. PrmC subfamily.</text>
</comment>
<dbReference type="GO" id="GO:0003676">
    <property type="term" value="F:nucleic acid binding"/>
    <property type="evidence" value="ECO:0007669"/>
    <property type="project" value="InterPro"/>
</dbReference>
<dbReference type="FunFam" id="3.40.50.150:FF:000053">
    <property type="entry name" value="Release factor glutamine methyltransferase"/>
    <property type="match status" value="1"/>
</dbReference>
<dbReference type="GO" id="GO:0032259">
    <property type="term" value="P:methylation"/>
    <property type="evidence" value="ECO:0007669"/>
    <property type="project" value="UniProtKB-KW"/>
</dbReference>
<name>A0AAT9G860_9RICK</name>
<keyword evidence="2 5" id="KW-0808">Transferase</keyword>
<evidence type="ECO:0000313" key="8">
    <source>
        <dbReference type="EMBL" id="BFD46033.1"/>
    </source>
</evidence>
<dbReference type="EMBL" id="AP029170">
    <property type="protein sequence ID" value="BFD46033.1"/>
    <property type="molecule type" value="Genomic_DNA"/>
</dbReference>
<protein>
    <recommendedName>
        <fullName evidence="5">Release factor glutamine methyltransferase</fullName>
        <shortName evidence="5">RF MTase</shortName>
        <ecNumber evidence="5">2.1.1.297</ecNumber>
    </recommendedName>
    <alternativeName>
        <fullName evidence="5">N5-glutamine methyltransferase PrmC</fullName>
    </alternativeName>
    <alternativeName>
        <fullName evidence="5">Protein-(glutamine-N5) MTase PrmC</fullName>
    </alternativeName>
    <alternativeName>
        <fullName evidence="5">Protein-glutamine N-methyltransferase PrmC</fullName>
    </alternativeName>
</protein>
<dbReference type="HAMAP" id="MF_02126">
    <property type="entry name" value="RF_methyltr_PrmC"/>
    <property type="match status" value="1"/>
</dbReference>
<dbReference type="PANTHER" id="PTHR18895:SF74">
    <property type="entry name" value="MTRF1L RELEASE FACTOR GLUTAMINE METHYLTRANSFERASE"/>
    <property type="match status" value="1"/>
</dbReference>
<dbReference type="InterPro" id="IPR019874">
    <property type="entry name" value="RF_methyltr_PrmC"/>
</dbReference>
<evidence type="ECO:0000256" key="2">
    <source>
        <dbReference type="ARBA" id="ARBA00022679"/>
    </source>
</evidence>
<dbReference type="InterPro" id="IPR029063">
    <property type="entry name" value="SAM-dependent_MTases_sf"/>
</dbReference>
<dbReference type="Gene3D" id="1.10.8.10">
    <property type="entry name" value="DNA helicase RuvA subunit, C-terminal domain"/>
    <property type="match status" value="1"/>
</dbReference>
<evidence type="ECO:0000256" key="4">
    <source>
        <dbReference type="ARBA" id="ARBA00048391"/>
    </source>
</evidence>
<evidence type="ECO:0000256" key="5">
    <source>
        <dbReference type="HAMAP-Rule" id="MF_02126"/>
    </source>
</evidence>
<keyword evidence="1 5" id="KW-0489">Methyltransferase</keyword>
<comment type="catalytic activity">
    <reaction evidence="4 5">
        <text>L-glutaminyl-[peptide chain release factor] + S-adenosyl-L-methionine = N(5)-methyl-L-glutaminyl-[peptide chain release factor] + S-adenosyl-L-homocysteine + H(+)</text>
        <dbReference type="Rhea" id="RHEA:42896"/>
        <dbReference type="Rhea" id="RHEA-COMP:10271"/>
        <dbReference type="Rhea" id="RHEA-COMP:10272"/>
        <dbReference type="ChEBI" id="CHEBI:15378"/>
        <dbReference type="ChEBI" id="CHEBI:30011"/>
        <dbReference type="ChEBI" id="CHEBI:57856"/>
        <dbReference type="ChEBI" id="CHEBI:59789"/>
        <dbReference type="ChEBI" id="CHEBI:61891"/>
        <dbReference type="EC" id="2.1.1.297"/>
    </reaction>
</comment>
<proteinExistence type="inferred from homology"/>
<evidence type="ECO:0000256" key="1">
    <source>
        <dbReference type="ARBA" id="ARBA00022603"/>
    </source>
</evidence>
<dbReference type="InterPro" id="IPR007848">
    <property type="entry name" value="Small_mtfrase_dom"/>
</dbReference>
<dbReference type="InterPro" id="IPR004556">
    <property type="entry name" value="HemK-like"/>
</dbReference>
<feature type="domain" description="Methyltransferase small" evidence="6">
    <location>
        <begin position="104"/>
        <end position="192"/>
    </location>
</feature>
<dbReference type="Pfam" id="PF17827">
    <property type="entry name" value="PrmC_N"/>
    <property type="match status" value="1"/>
</dbReference>
<evidence type="ECO:0000259" key="7">
    <source>
        <dbReference type="Pfam" id="PF17827"/>
    </source>
</evidence>